<comment type="caution">
    <text evidence="2">The sequence shown here is derived from an EMBL/GenBank/DDBJ whole genome shotgun (WGS) entry which is preliminary data.</text>
</comment>
<proteinExistence type="predicted"/>
<evidence type="ECO:0000256" key="1">
    <source>
        <dbReference type="SAM" id="MobiDB-lite"/>
    </source>
</evidence>
<evidence type="ECO:0000313" key="2">
    <source>
        <dbReference type="EMBL" id="RMQ26645.1"/>
    </source>
</evidence>
<sequence length="139" mass="14838">MHNEKPPALHSGGFSSPDKSAIDSMTIVENRPMYVFRKDADHSGKHFNIIACRVQHCASTRPQRMACALRLPQKPVRLVSARSGTTSFATFHAGHGSGHAGARTLAGSARPRCPAALARPGREASARCRRPPSATGNDA</sequence>
<organism evidence="2 3">
    <name type="scientific">Pseudomonas syringae pv. actinidiae</name>
    <dbReference type="NCBI Taxonomy" id="103796"/>
    <lineage>
        <taxon>Bacteria</taxon>
        <taxon>Pseudomonadati</taxon>
        <taxon>Pseudomonadota</taxon>
        <taxon>Gammaproteobacteria</taxon>
        <taxon>Pseudomonadales</taxon>
        <taxon>Pseudomonadaceae</taxon>
        <taxon>Pseudomonas</taxon>
        <taxon>Pseudomonas syringae</taxon>
    </lineage>
</organism>
<evidence type="ECO:0000313" key="3">
    <source>
        <dbReference type="Proteomes" id="UP000273140"/>
    </source>
</evidence>
<name>A0A3M4KBX8_PSESF</name>
<feature type="region of interest" description="Disordered" evidence="1">
    <location>
        <begin position="114"/>
        <end position="139"/>
    </location>
</feature>
<protein>
    <submittedName>
        <fullName evidence="2">Uncharacterized protein</fullName>
    </submittedName>
</protein>
<reference evidence="2 3" key="1">
    <citation type="submission" date="2018-08" db="EMBL/GenBank/DDBJ databases">
        <title>Recombination of ecologically and evolutionarily significant loci maintains genetic cohesion in the Pseudomonas syringae species complex.</title>
        <authorList>
            <person name="Dillon M."/>
            <person name="Thakur S."/>
            <person name="Almeida R.N.D."/>
            <person name="Weir B.S."/>
            <person name="Guttman D.S."/>
        </authorList>
    </citation>
    <scope>NUCLEOTIDE SEQUENCE [LARGE SCALE GENOMIC DNA]</scope>
    <source>
        <strain evidence="2 3">ICMP 19074</strain>
    </source>
</reference>
<dbReference type="AlphaFoldDB" id="A0A3M4KBX8"/>
<dbReference type="EMBL" id="RBRB01000346">
    <property type="protein sequence ID" value="RMQ26645.1"/>
    <property type="molecule type" value="Genomic_DNA"/>
</dbReference>
<gene>
    <name evidence="2" type="ORF">ALQ07_102508</name>
</gene>
<dbReference type="Proteomes" id="UP000273140">
    <property type="component" value="Unassembled WGS sequence"/>
</dbReference>
<accession>A0A3M4KBX8</accession>